<dbReference type="NCBIfam" id="NF006886">
    <property type="entry name" value="PRK09376.1"/>
    <property type="match status" value="1"/>
</dbReference>
<protein>
    <recommendedName>
        <fullName evidence="9 10">Transcription termination factor Rho</fullName>
        <ecNumber evidence="9 10">3.6.4.-</ecNumber>
    </recommendedName>
    <alternativeName>
        <fullName evidence="9">ATP-dependent helicase Rho</fullName>
    </alternativeName>
</protein>
<dbReference type="CDD" id="cd04459">
    <property type="entry name" value="Rho_CSD"/>
    <property type="match status" value="1"/>
</dbReference>
<dbReference type="SUPFAM" id="SSF50249">
    <property type="entry name" value="Nucleic acid-binding proteins"/>
    <property type="match status" value="1"/>
</dbReference>
<feature type="binding site" evidence="9">
    <location>
        <position position="296"/>
    </location>
    <ligand>
        <name>ATP</name>
        <dbReference type="ChEBI" id="CHEBI:30616"/>
    </ligand>
</feature>
<dbReference type="InterPro" id="IPR011112">
    <property type="entry name" value="Rho-like_N"/>
</dbReference>
<evidence type="ECO:0000256" key="1">
    <source>
        <dbReference type="ARBA" id="ARBA00022472"/>
    </source>
</evidence>
<dbReference type="SMART" id="SM00357">
    <property type="entry name" value="CSP"/>
    <property type="match status" value="1"/>
</dbReference>
<reference evidence="14" key="1">
    <citation type="submission" date="2020-02" db="EMBL/GenBank/DDBJ databases">
        <authorList>
            <person name="Meier V. D."/>
        </authorList>
    </citation>
    <scope>NUCLEOTIDE SEQUENCE</scope>
    <source>
        <strain evidence="14">AVDCRST_MAG58</strain>
    </source>
</reference>
<evidence type="ECO:0000256" key="10">
    <source>
        <dbReference type="NCBIfam" id="TIGR00767"/>
    </source>
</evidence>
<dbReference type="SUPFAM" id="SSF68912">
    <property type="entry name" value="Rho N-terminal domain-like"/>
    <property type="match status" value="1"/>
</dbReference>
<dbReference type="InterPro" id="IPR000194">
    <property type="entry name" value="ATPase_F1/V1/A1_a/bsu_nucl-bd"/>
</dbReference>
<feature type="compositionally biased region" description="Basic and acidic residues" evidence="12">
    <location>
        <begin position="102"/>
        <end position="136"/>
    </location>
</feature>
<dbReference type="InterPro" id="IPR027417">
    <property type="entry name" value="P-loop_NTPase"/>
</dbReference>
<dbReference type="SMART" id="SM00959">
    <property type="entry name" value="Rho_N"/>
    <property type="match status" value="1"/>
</dbReference>
<evidence type="ECO:0000256" key="3">
    <source>
        <dbReference type="ARBA" id="ARBA00022801"/>
    </source>
</evidence>
<dbReference type="InterPro" id="IPR004665">
    <property type="entry name" value="Term_rho"/>
</dbReference>
<evidence type="ECO:0000256" key="5">
    <source>
        <dbReference type="ARBA" id="ARBA00022840"/>
    </source>
</evidence>
<evidence type="ECO:0000256" key="9">
    <source>
        <dbReference type="HAMAP-Rule" id="MF_01884"/>
    </source>
</evidence>
<evidence type="ECO:0000259" key="13">
    <source>
        <dbReference type="PROSITE" id="PS51856"/>
    </source>
</evidence>
<feature type="compositionally biased region" description="Low complexity" evidence="12">
    <location>
        <begin position="52"/>
        <end position="75"/>
    </location>
</feature>
<keyword evidence="6 9" id="KW-0694">RNA-binding</keyword>
<dbReference type="Pfam" id="PF07498">
    <property type="entry name" value="Rho_N"/>
    <property type="match status" value="1"/>
</dbReference>
<dbReference type="GO" id="GO:0004386">
    <property type="term" value="F:helicase activity"/>
    <property type="evidence" value="ECO:0007669"/>
    <property type="project" value="UniProtKB-UniRule"/>
</dbReference>
<evidence type="ECO:0000256" key="7">
    <source>
        <dbReference type="ARBA" id="ARBA00023015"/>
    </source>
</evidence>
<evidence type="ECO:0000256" key="11">
    <source>
        <dbReference type="PROSITE-ProRule" id="PRU01203"/>
    </source>
</evidence>
<dbReference type="Pfam" id="PF00006">
    <property type="entry name" value="ATP-synt_ab"/>
    <property type="match status" value="1"/>
</dbReference>
<dbReference type="HAMAP" id="MF_01884">
    <property type="entry name" value="Rho"/>
    <property type="match status" value="1"/>
</dbReference>
<comment type="caution">
    <text evidence="9">Lacks conserved residue(s) required for the propagation of feature annotation.</text>
</comment>
<evidence type="ECO:0000256" key="6">
    <source>
        <dbReference type="ARBA" id="ARBA00022884"/>
    </source>
</evidence>
<dbReference type="InterPro" id="IPR012340">
    <property type="entry name" value="NA-bd_OB-fold"/>
</dbReference>
<proteinExistence type="inferred from homology"/>
<dbReference type="InterPro" id="IPR041703">
    <property type="entry name" value="Rho_factor_ATP-bd"/>
</dbReference>
<dbReference type="InterPro" id="IPR011129">
    <property type="entry name" value="CSD"/>
</dbReference>
<dbReference type="PROSITE" id="PS51856">
    <property type="entry name" value="RHO_RNA_BD"/>
    <property type="match status" value="1"/>
</dbReference>
<evidence type="ECO:0000256" key="12">
    <source>
        <dbReference type="SAM" id="MobiDB-lite"/>
    </source>
</evidence>
<dbReference type="InterPro" id="IPR011113">
    <property type="entry name" value="Rho_RNA-bd"/>
</dbReference>
<feature type="domain" description="Rho RNA-BD" evidence="13">
    <location>
        <begin position="137"/>
        <end position="210"/>
    </location>
</feature>
<dbReference type="SMART" id="SM00382">
    <property type="entry name" value="AAA"/>
    <property type="match status" value="1"/>
</dbReference>
<keyword evidence="5 9" id="KW-0067">ATP-binding</keyword>
<dbReference type="EMBL" id="CADCVF010000047">
    <property type="protein sequence ID" value="CAA9460021.1"/>
    <property type="molecule type" value="Genomic_DNA"/>
</dbReference>
<keyword evidence="1 9" id="KW-0806">Transcription termination</keyword>
<sequence length="506" mass="56577">MTERSTLERKRLSDLHQIASQLGIKQYRKYRKPELAEMIYKVATEQAASQQNDSTTNGDATTTATQEVPVTTEEPNGATETPVAAPVDGFGEADSNLATTEQVEHQRQDRSRTDRKNGRQNRRQEQRGDRDGKGGEENVQSGILDVLPDGFGFLRTGGYSQSKGDVYVSTSQIKRFSLRRGDQIVGQIRPAREGEKYPAMVRIETVNGQEPQKGRWRPNFDDLTPLYPMERLRLEWKPNDIAPRVIDLVAPIGKGQRGMVVSPPKAGKTTILKQIAQSIAANYPETKLFVVLADERPEEVTDWQRSVEEAEVVASTFDQPADNHIAVAELVLERVKRLVEEGEDVVVLLDGITRLSRAYNLAAPASGRILSGGVDSAALYPPKKFFGAARNIENGGSLTILATALVETGSRMDEVIFEEFKGTGNMELRLDRKLANRRIYPAINIEDSSTRKEELLMEPAEAQRVWQVRSILNALDSAQKIELLIQKLKETRTNPEFLRELQRVRG</sequence>
<dbReference type="Pfam" id="PF07497">
    <property type="entry name" value="Rho_RNA_bind"/>
    <property type="match status" value="1"/>
</dbReference>
<dbReference type="Gene3D" id="3.40.50.300">
    <property type="entry name" value="P-loop containing nucleotide triphosphate hydrolases"/>
    <property type="match status" value="1"/>
</dbReference>
<keyword evidence="8 9" id="KW-0804">Transcription</keyword>
<keyword evidence="3 9" id="KW-0378">Hydrolase</keyword>
<dbReference type="GO" id="GO:0003723">
    <property type="term" value="F:RNA binding"/>
    <property type="evidence" value="ECO:0007669"/>
    <property type="project" value="UniProtKB-UniRule"/>
</dbReference>
<dbReference type="PANTHER" id="PTHR46425">
    <property type="entry name" value="TRANSCRIPTION TERMINATION FACTOR RHO"/>
    <property type="match status" value="1"/>
</dbReference>
<comment type="function">
    <text evidence="9">Facilitates transcription termination by a mechanism that involves Rho binding to the nascent RNA, activation of Rho's RNA-dependent ATPase activity, and release of the mRNA from the DNA template.</text>
</comment>
<dbReference type="Gene3D" id="2.40.50.140">
    <property type="entry name" value="Nucleic acid-binding proteins"/>
    <property type="match status" value="1"/>
</dbReference>
<dbReference type="NCBIfam" id="TIGR00767">
    <property type="entry name" value="rho"/>
    <property type="match status" value="1"/>
</dbReference>
<feature type="binding site" evidence="9">
    <location>
        <begin position="253"/>
        <end position="258"/>
    </location>
    <ligand>
        <name>ATP</name>
        <dbReference type="ChEBI" id="CHEBI:30616"/>
    </ligand>
</feature>
<dbReference type="CDD" id="cd01128">
    <property type="entry name" value="rho_factor_C"/>
    <property type="match status" value="1"/>
</dbReference>
<dbReference type="GO" id="GO:0008186">
    <property type="term" value="F:ATP-dependent activity, acting on RNA"/>
    <property type="evidence" value="ECO:0007669"/>
    <property type="project" value="UniProtKB-UniRule"/>
</dbReference>
<dbReference type="EC" id="3.6.4.-" evidence="9 10"/>
<dbReference type="SUPFAM" id="SSF52540">
    <property type="entry name" value="P-loop containing nucleoside triphosphate hydrolases"/>
    <property type="match status" value="1"/>
</dbReference>
<dbReference type="PANTHER" id="PTHR46425:SF1">
    <property type="entry name" value="TRANSCRIPTION TERMINATION FACTOR RHO"/>
    <property type="match status" value="1"/>
</dbReference>
<evidence type="ECO:0000313" key="14">
    <source>
        <dbReference type="EMBL" id="CAA9460021.1"/>
    </source>
</evidence>
<comment type="similarity">
    <text evidence="9 11">Belongs to the Rho family.</text>
</comment>
<keyword evidence="7 9" id="KW-0805">Transcription regulation</keyword>
<dbReference type="InterPro" id="IPR003593">
    <property type="entry name" value="AAA+_ATPase"/>
</dbReference>
<evidence type="ECO:0000256" key="2">
    <source>
        <dbReference type="ARBA" id="ARBA00022741"/>
    </source>
</evidence>
<dbReference type="GO" id="GO:0016787">
    <property type="term" value="F:hydrolase activity"/>
    <property type="evidence" value="ECO:0007669"/>
    <property type="project" value="UniProtKB-KW"/>
</dbReference>
<name>A0A6J4R5W3_9ACTN</name>
<evidence type="ECO:0000256" key="4">
    <source>
        <dbReference type="ARBA" id="ARBA00022806"/>
    </source>
</evidence>
<dbReference type="InterPro" id="IPR036269">
    <property type="entry name" value="Rho_N_sf"/>
</dbReference>
<feature type="binding site" evidence="9">
    <location>
        <begin position="265"/>
        <end position="270"/>
    </location>
    <ligand>
        <name>ATP</name>
        <dbReference type="ChEBI" id="CHEBI:30616"/>
    </ligand>
</feature>
<feature type="region of interest" description="Disordered" evidence="12">
    <location>
        <begin position="46"/>
        <end position="140"/>
    </location>
</feature>
<evidence type="ECO:0000256" key="8">
    <source>
        <dbReference type="ARBA" id="ARBA00023163"/>
    </source>
</evidence>
<comment type="subunit">
    <text evidence="9">Homohexamer. The homohexamer assembles into an open ring structure.</text>
</comment>
<gene>
    <name evidence="9" type="primary">rho</name>
    <name evidence="14" type="ORF">AVDCRST_MAG58-2381</name>
</gene>
<keyword evidence="2 9" id="KW-0547">Nucleotide-binding</keyword>
<dbReference type="GO" id="GO:0005524">
    <property type="term" value="F:ATP binding"/>
    <property type="evidence" value="ECO:0007669"/>
    <property type="project" value="UniProtKB-UniRule"/>
</dbReference>
<dbReference type="GO" id="GO:0006353">
    <property type="term" value="P:DNA-templated transcription termination"/>
    <property type="evidence" value="ECO:0007669"/>
    <property type="project" value="UniProtKB-UniRule"/>
</dbReference>
<accession>A0A6J4R5W3</accession>
<keyword evidence="4 9" id="KW-0347">Helicase</keyword>
<dbReference type="AlphaFoldDB" id="A0A6J4R5W3"/>
<organism evidence="14">
    <name type="scientific">uncultured Rubrobacteraceae bacterium</name>
    <dbReference type="NCBI Taxonomy" id="349277"/>
    <lineage>
        <taxon>Bacteria</taxon>
        <taxon>Bacillati</taxon>
        <taxon>Actinomycetota</taxon>
        <taxon>Rubrobacteria</taxon>
        <taxon>Rubrobacterales</taxon>
        <taxon>Rubrobacteraceae</taxon>
        <taxon>environmental samples</taxon>
    </lineage>
</organism>